<feature type="domain" description="EGF-like" evidence="25">
    <location>
        <begin position="334"/>
        <end position="367"/>
    </location>
</feature>
<keyword evidence="7" id="KW-0812">Transmembrane</keyword>
<dbReference type="SUPFAM" id="SSF48403">
    <property type="entry name" value="Ankyrin repeat"/>
    <property type="match status" value="1"/>
</dbReference>
<dbReference type="FunFam" id="2.10.25.10:FF:000038">
    <property type="entry name" value="Fibrillin 2"/>
    <property type="match status" value="1"/>
</dbReference>
<dbReference type="Pfam" id="PF00008">
    <property type="entry name" value="EGF"/>
    <property type="match status" value="8"/>
</dbReference>
<dbReference type="SMART" id="SM00181">
    <property type="entry name" value="EGF"/>
    <property type="match status" value="13"/>
</dbReference>
<dbReference type="Pfam" id="PF07645">
    <property type="entry name" value="EGF_CA"/>
    <property type="match status" value="1"/>
</dbReference>
<evidence type="ECO:0000256" key="19">
    <source>
        <dbReference type="ARBA" id="ARBA00023180"/>
    </source>
</evidence>
<feature type="region of interest" description="Disordered" evidence="23">
    <location>
        <begin position="1336"/>
        <end position="1406"/>
    </location>
</feature>
<evidence type="ECO:0000256" key="16">
    <source>
        <dbReference type="ARBA" id="ARBA00023157"/>
    </source>
</evidence>
<dbReference type="GeneID" id="9800509"/>
<feature type="compositionally biased region" description="Polar residues" evidence="23">
    <location>
        <begin position="958"/>
        <end position="967"/>
    </location>
</feature>
<evidence type="ECO:0000256" key="2">
    <source>
        <dbReference type="ARBA" id="ARBA00004251"/>
    </source>
</evidence>
<keyword evidence="19" id="KW-0325">Glycoprotein</keyword>
<organism evidence="27 28">
    <name type="scientific">Caenorhabditis remanei</name>
    <name type="common">Caenorhabditis vulgaris</name>
    <dbReference type="NCBI Taxonomy" id="31234"/>
    <lineage>
        <taxon>Eukaryota</taxon>
        <taxon>Metazoa</taxon>
        <taxon>Ecdysozoa</taxon>
        <taxon>Nematoda</taxon>
        <taxon>Chromadorea</taxon>
        <taxon>Rhabditida</taxon>
        <taxon>Rhabditina</taxon>
        <taxon>Rhabditomorpha</taxon>
        <taxon>Rhabditoidea</taxon>
        <taxon>Rhabditidae</taxon>
        <taxon>Peloderinae</taxon>
        <taxon>Caenorhabditis</taxon>
    </lineage>
</organism>
<dbReference type="PROSITE" id="PS00010">
    <property type="entry name" value="ASX_HYDROXYL"/>
    <property type="match status" value="3"/>
</dbReference>
<evidence type="ECO:0000256" key="6">
    <source>
        <dbReference type="ARBA" id="ARBA00022536"/>
    </source>
</evidence>
<dbReference type="PANTHER" id="PTHR24033">
    <property type="entry name" value="EGF-LIKE DOMAIN-CONTAINING PROTEIN"/>
    <property type="match status" value="1"/>
</dbReference>
<comment type="caution">
    <text evidence="27">The sequence shown here is derived from an EMBL/GenBank/DDBJ whole genome shotgun (WGS) entry which is preliminary data.</text>
</comment>
<dbReference type="RefSeq" id="XP_053586865.1">
    <property type="nucleotide sequence ID" value="XM_053727288.1"/>
</dbReference>
<feature type="domain" description="EGF-like" evidence="25">
    <location>
        <begin position="545"/>
        <end position="581"/>
    </location>
</feature>
<feature type="signal peptide" evidence="24">
    <location>
        <begin position="1"/>
        <end position="20"/>
    </location>
</feature>
<keyword evidence="5" id="KW-1003">Cell membrane</keyword>
<dbReference type="InterPro" id="IPR035993">
    <property type="entry name" value="Notch-like_dom_sf"/>
</dbReference>
<keyword evidence="10" id="KW-0221">Differentiation</keyword>
<keyword evidence="12" id="KW-1133">Transmembrane helix</keyword>
<feature type="disulfide bond" evidence="22">
    <location>
        <begin position="610"/>
        <end position="619"/>
    </location>
</feature>
<reference evidence="27 28" key="1">
    <citation type="submission" date="2019-12" db="EMBL/GenBank/DDBJ databases">
        <title>Chromosome-level assembly of the Caenorhabditis remanei genome.</title>
        <authorList>
            <person name="Teterina A.A."/>
            <person name="Willis J.H."/>
            <person name="Phillips P.C."/>
        </authorList>
    </citation>
    <scope>NUCLEOTIDE SEQUENCE [LARGE SCALE GENOMIC DNA]</scope>
    <source>
        <strain evidence="27 28">PX506</strain>
        <tissue evidence="27">Whole organism</tissue>
    </source>
</reference>
<protein>
    <submittedName>
        <fullName evidence="27">Uncharacterized protein</fullName>
    </submittedName>
</protein>
<keyword evidence="17" id="KW-0010">Activator</keyword>
<feature type="disulfide bond" evidence="22">
    <location>
        <begin position="396"/>
        <end position="405"/>
    </location>
</feature>
<dbReference type="InterPro" id="IPR051830">
    <property type="entry name" value="NOTCH_homolog"/>
</dbReference>
<evidence type="ECO:0000256" key="14">
    <source>
        <dbReference type="ARBA" id="ARBA00023043"/>
    </source>
</evidence>
<dbReference type="GO" id="GO:0022611">
    <property type="term" value="P:dormancy process"/>
    <property type="evidence" value="ECO:0007669"/>
    <property type="project" value="UniProtKB-ARBA"/>
</dbReference>
<comment type="subcellular location">
    <subcellularLocation>
        <location evidence="2">Cell membrane</location>
        <topology evidence="2">Single-pass type I membrane protein</topology>
    </subcellularLocation>
    <subcellularLocation>
        <location evidence="1">Nucleus</location>
    </subcellularLocation>
</comment>
<dbReference type="PROSITE" id="PS50088">
    <property type="entry name" value="ANK_REPEAT"/>
    <property type="match status" value="3"/>
</dbReference>
<sequence>MRRDLSTCLLLLFSIQSLTALHNGSCLGLVCGHNGNCHEGPKNGTQNTYWCRCNEGFYGVYCERRCDLNCGSNQKCVFNNEIQKTLCVCKDCDQNGLSLLKPNCPSGYGGEKCTISGWCYPEKCKNGGRCVGSGTDAKCVCPDGFKGEKCVLDVNECEVKQDACGPRSTCMNTNGSYLCVCPQGFLPPDCLTPGNSTVVEFKPTVCFVDISPEHPNGKSMFCQNGGYCEKALSRCQCPPGYRGSTCEITPESEAEDPCSSNPCIHGSCSSFAGGFQCLCDDGFSGSYCQDGRNHCVENKCEAGSKCINDVSSYFCDCPPGRTGQFCEKMDCSAVPGICNHGRCIDNPFSEKSFECQCQPGWEGELCDSDKNECLSRNMCLNNGTCVNLPGTFRCDCARGFGGIWCDQPVDMCQDVECMNGGKCLHTSDHSPVCQCRNGFIGKRCEKQCPLGFGGVRCDLRKPTGICSKTGPKCFNGGICSSGFCVCQPDFTGNQCEISRNEVTSSQNLCQSDPCMNNATCIDVDAHIGYACICQQGFEGDICERRKDICLENPCANGGTCHQNRESFSCECPSGFYGERCELEKRFFCTNSSCKNGGVCLRNGTATKCECSYGYTGNRCEEKINLNIFSNQDAVFRTVCEKRKCWERANDGNCDDDCNFSACKFDGGDCSGKRQPFSKCKYGNMCADLFANGQCNQACNNEECLYDGMDCMPAVVRCPAKIREYCAARFANGICDTECNTNGCGFDAGDCDNKTESAPLKDIRITVQMDPTEFQNNGGNSLMEISSALRATVRIQRDLEGPLVFEWDGEKEQKRVKMDMKKLSEQQVLSTSIRKVRSAIGGKGVVMYLEVQENCSHGKCLYKDSQTVVDLISARLAKKGIDSFGVPISEALVSTPRKSGGESSGSLNSFVFLTGGCIAVILLIAGIMKVEEIRNRKRRMITAKTWTPPMENEDKNRRNQSINSSQHSLLDPTAGYYDPKRHRAEFDLASQPHGEYNQFFPQPFVNGNGYMTDYGGSVTPMLRLPTTTVHQVSSIKVEEETEVLTKLHEQAAGPDPITEQITKESVNVKDPKYKRNVLHFLAANSTGKQEELIVLEAKQCIAVGGKVNEMDCDENTPLMLAVKARRARLVLYLLKAKADPSIYNKSERNALHEAVINRDSQIMKYLLTNERIIKDIEELDRNGMTALMIVACKEGDDQLISMAKLLLIHGAKIDSDGAGRKDSEIYRGRTALHYAALIGNLPMVEFLVNENANKDKQDEEGRTPIMLAAKEGHRDTVAYLIQRGASVEVVDALDHTARQLARANHHHDVVELFDNVHLQPQPHLDFFNGIDIHHQQIHSQPATSTRKNARPAYQKSAKKAAGRTKKEAVSSSRDSTHLTPPPSDGSTSSPSPQHFMTATTHTTPTSLHYMSPEYQFDYSSEAFHPQCSALPNNGMGYTASPMLNEPMMRHAEPAHHYY</sequence>
<evidence type="ECO:0000256" key="23">
    <source>
        <dbReference type="SAM" id="MobiDB-lite"/>
    </source>
</evidence>
<dbReference type="Proteomes" id="UP000483820">
    <property type="component" value="Chromosome III"/>
</dbReference>
<evidence type="ECO:0000256" key="9">
    <source>
        <dbReference type="ARBA" id="ARBA00022737"/>
    </source>
</evidence>
<feature type="disulfide bond" evidence="22">
    <location>
        <begin position="571"/>
        <end position="580"/>
    </location>
</feature>
<dbReference type="GO" id="GO:0005509">
    <property type="term" value="F:calcium ion binding"/>
    <property type="evidence" value="ECO:0007669"/>
    <property type="project" value="InterPro"/>
</dbReference>
<dbReference type="CDD" id="cd00054">
    <property type="entry name" value="EGF_CA"/>
    <property type="match status" value="6"/>
</dbReference>
<feature type="disulfide bond" evidence="22">
    <location>
        <begin position="279"/>
        <end position="288"/>
    </location>
</feature>
<dbReference type="Gene3D" id="2.10.25.10">
    <property type="entry name" value="Laminin"/>
    <property type="match status" value="11"/>
</dbReference>
<dbReference type="InterPro" id="IPR036770">
    <property type="entry name" value="Ankyrin_rpt-contain_sf"/>
</dbReference>
<feature type="domain" description="EGF-like" evidence="25">
    <location>
        <begin position="408"/>
        <end position="445"/>
    </location>
</feature>
<dbReference type="GO" id="GO:0001708">
    <property type="term" value="P:cell fate specification"/>
    <property type="evidence" value="ECO:0007669"/>
    <property type="project" value="UniProtKB-ARBA"/>
</dbReference>
<keyword evidence="14 21" id="KW-0040">ANK repeat</keyword>
<evidence type="ECO:0000256" key="24">
    <source>
        <dbReference type="SAM" id="SignalP"/>
    </source>
</evidence>
<dbReference type="SMART" id="SM00179">
    <property type="entry name" value="EGF_CA"/>
    <property type="match status" value="9"/>
</dbReference>
<feature type="chain" id="PRO_5025601401" evidence="24">
    <location>
        <begin position="21"/>
        <end position="1457"/>
    </location>
</feature>
<dbReference type="Gene3D" id="1.25.40.20">
    <property type="entry name" value="Ankyrin repeat-containing domain"/>
    <property type="match status" value="1"/>
</dbReference>
<dbReference type="InterPro" id="IPR000800">
    <property type="entry name" value="Notch_dom"/>
</dbReference>
<keyword evidence="16 22" id="KW-1015">Disulfide bond</keyword>
<evidence type="ECO:0000256" key="1">
    <source>
        <dbReference type="ARBA" id="ARBA00004123"/>
    </source>
</evidence>
<accession>A0A6A5H170</accession>
<evidence type="ECO:0000256" key="10">
    <source>
        <dbReference type="ARBA" id="ARBA00022782"/>
    </source>
</evidence>
<keyword evidence="15" id="KW-0472">Membrane</keyword>
<feature type="domain" description="EGF-like" evidence="25">
    <location>
        <begin position="213"/>
        <end position="247"/>
    </location>
</feature>
<dbReference type="SMART" id="SM00248">
    <property type="entry name" value="ANK"/>
    <property type="match status" value="5"/>
</dbReference>
<feature type="compositionally biased region" description="Low complexity" evidence="23">
    <location>
        <begin position="1383"/>
        <end position="1404"/>
    </location>
</feature>
<evidence type="ECO:0000256" key="12">
    <source>
        <dbReference type="ARBA" id="ARBA00022989"/>
    </source>
</evidence>
<keyword evidence="11" id="KW-0914">Notch signaling pathway</keyword>
<dbReference type="PROSITE" id="PS50258">
    <property type="entry name" value="LNR"/>
    <property type="match status" value="3"/>
</dbReference>
<proteinExistence type="inferred from homology"/>
<dbReference type="InterPro" id="IPR009030">
    <property type="entry name" value="Growth_fac_rcpt_cys_sf"/>
</dbReference>
<evidence type="ECO:0000256" key="21">
    <source>
        <dbReference type="PROSITE-ProRule" id="PRU00023"/>
    </source>
</evidence>
<feature type="domain" description="EGF-like" evidence="25">
    <location>
        <begin position="291"/>
        <end position="327"/>
    </location>
</feature>
<keyword evidence="4" id="KW-0217">Developmental protein</keyword>
<feature type="repeat" description="ANK" evidence="21">
    <location>
        <begin position="1259"/>
        <end position="1291"/>
    </location>
</feature>
<dbReference type="GO" id="GO:0090575">
    <property type="term" value="C:RNA polymerase II transcription regulator complex"/>
    <property type="evidence" value="ECO:0007669"/>
    <property type="project" value="UniProtKB-ARBA"/>
</dbReference>
<dbReference type="InterPro" id="IPR002110">
    <property type="entry name" value="Ankyrin_rpt"/>
</dbReference>
<feature type="repeat" description="ANK" evidence="21">
    <location>
        <begin position="1112"/>
        <end position="1144"/>
    </location>
</feature>
<gene>
    <name evidence="27" type="ORF">GCK72_009250</name>
</gene>
<dbReference type="EMBL" id="WUAV01000003">
    <property type="protein sequence ID" value="KAF1760997.1"/>
    <property type="molecule type" value="Genomic_DNA"/>
</dbReference>
<dbReference type="FunFam" id="2.10.25.10:FF:000095">
    <property type="entry name" value="Notch, isoform B"/>
    <property type="match status" value="1"/>
</dbReference>
<dbReference type="GO" id="GO:0061629">
    <property type="term" value="F:RNA polymerase II-specific DNA-binding transcription factor binding"/>
    <property type="evidence" value="ECO:0007669"/>
    <property type="project" value="UniProtKB-ARBA"/>
</dbReference>
<dbReference type="InterPro" id="IPR011656">
    <property type="entry name" value="Notch_NODP_dom"/>
</dbReference>
<feature type="domain" description="LNR" evidence="26">
    <location>
        <begin position="639"/>
        <end position="675"/>
    </location>
</feature>
<keyword evidence="6 22" id="KW-0245">EGF-like domain</keyword>
<dbReference type="Pfam" id="PF06816">
    <property type="entry name" value="NOD"/>
    <property type="match status" value="1"/>
</dbReference>
<dbReference type="FunFam" id="2.10.25.10:FF:000279">
    <property type="entry name" value="Neurogenic locus notch 1"/>
    <property type="match status" value="1"/>
</dbReference>
<evidence type="ECO:0000259" key="25">
    <source>
        <dbReference type="PROSITE" id="PS50026"/>
    </source>
</evidence>
<dbReference type="Pfam" id="PF12796">
    <property type="entry name" value="Ank_2"/>
    <property type="match status" value="2"/>
</dbReference>
<feature type="repeat" description="ANK" evidence="21">
    <location>
        <begin position="1226"/>
        <end position="1258"/>
    </location>
</feature>
<feature type="domain" description="LNR" evidence="26">
    <location>
        <begin position="679"/>
        <end position="720"/>
    </location>
</feature>
<dbReference type="InterPro" id="IPR018097">
    <property type="entry name" value="EGF_Ca-bd_CS"/>
</dbReference>
<dbReference type="InterPro" id="IPR010660">
    <property type="entry name" value="Notch_NOD_dom"/>
</dbReference>
<feature type="region of interest" description="Disordered" evidence="23">
    <location>
        <begin position="947"/>
        <end position="975"/>
    </location>
</feature>
<feature type="domain" description="EGF-like" evidence="25">
    <location>
        <begin position="153"/>
        <end position="191"/>
    </location>
</feature>
<dbReference type="InterPro" id="IPR000152">
    <property type="entry name" value="EGF-type_Asp/Asn_hydroxyl_site"/>
</dbReference>
<keyword evidence="9" id="KW-0677">Repeat</keyword>
<dbReference type="Pfam" id="PF07684">
    <property type="entry name" value="NODP"/>
    <property type="match status" value="1"/>
</dbReference>
<evidence type="ECO:0000256" key="3">
    <source>
        <dbReference type="ARBA" id="ARBA00005847"/>
    </source>
</evidence>
<feature type="disulfide bond" evidence="22">
    <location>
        <begin position="514"/>
        <end position="531"/>
    </location>
</feature>
<dbReference type="SMART" id="SM01339">
    <property type="entry name" value="NODP"/>
    <property type="match status" value="1"/>
</dbReference>
<evidence type="ECO:0000259" key="26">
    <source>
        <dbReference type="PROSITE" id="PS50258"/>
    </source>
</evidence>
<dbReference type="PROSITE" id="PS50026">
    <property type="entry name" value="EGF_3"/>
    <property type="match status" value="12"/>
</dbReference>
<feature type="disulfide bond" evidence="22">
    <location>
        <begin position="237"/>
        <end position="246"/>
    </location>
</feature>
<dbReference type="SUPFAM" id="SSF57196">
    <property type="entry name" value="EGF/Laminin"/>
    <property type="match status" value="8"/>
</dbReference>
<feature type="disulfide bond" evidence="22">
    <location>
        <begin position="181"/>
        <end position="190"/>
    </location>
</feature>
<dbReference type="Pfam" id="PF12661">
    <property type="entry name" value="hEGF"/>
    <property type="match status" value="1"/>
</dbReference>
<dbReference type="SMART" id="SM00004">
    <property type="entry name" value="NL"/>
    <property type="match status" value="3"/>
</dbReference>
<evidence type="ECO:0000313" key="28">
    <source>
        <dbReference type="Proteomes" id="UP000483820"/>
    </source>
</evidence>
<feature type="domain" description="LNR" evidence="26">
    <location>
        <begin position="724"/>
        <end position="761"/>
    </location>
</feature>
<feature type="disulfide bond" evidence="22">
    <location>
        <begin position="53"/>
        <end position="62"/>
    </location>
</feature>
<feature type="disulfide bond" evidence="22">
    <location>
        <begin position="435"/>
        <end position="444"/>
    </location>
</feature>
<feature type="disulfide bond" evidence="22">
    <location>
        <begin position="533"/>
        <end position="542"/>
    </location>
</feature>
<dbReference type="CTD" id="9800509"/>
<feature type="domain" description="EGF-like" evidence="25">
    <location>
        <begin position="505"/>
        <end position="543"/>
    </location>
</feature>
<feature type="disulfide bond" evidence="22">
    <location>
        <begin position="141"/>
        <end position="150"/>
    </location>
</feature>
<dbReference type="SMART" id="SM01338">
    <property type="entry name" value="NOD"/>
    <property type="match status" value="1"/>
</dbReference>
<feature type="domain" description="EGF-like" evidence="25">
    <location>
        <begin position="254"/>
        <end position="289"/>
    </location>
</feature>
<dbReference type="InterPro" id="IPR013032">
    <property type="entry name" value="EGF-like_CS"/>
</dbReference>
<evidence type="ECO:0000256" key="8">
    <source>
        <dbReference type="ARBA" id="ARBA00022729"/>
    </source>
</evidence>
<dbReference type="GO" id="GO:0005886">
    <property type="term" value="C:plasma membrane"/>
    <property type="evidence" value="ECO:0007669"/>
    <property type="project" value="UniProtKB-SubCell"/>
</dbReference>
<feature type="disulfide bond" evidence="22">
    <location>
        <begin position="258"/>
        <end position="268"/>
    </location>
</feature>
<dbReference type="InterPro" id="IPR049883">
    <property type="entry name" value="NOTCH1_EGF-like"/>
</dbReference>
<evidence type="ECO:0000313" key="27">
    <source>
        <dbReference type="EMBL" id="KAF1760997.1"/>
    </source>
</evidence>
<keyword evidence="18" id="KW-0804">Transcription</keyword>
<keyword evidence="13" id="KW-0805">Transcription regulation</keyword>
<name>A0A6A5H170_CAERE</name>
<dbReference type="Gene3D" id="3.30.300.320">
    <property type="match status" value="1"/>
</dbReference>
<feature type="compositionally biased region" description="Polar residues" evidence="23">
    <location>
        <begin position="1336"/>
        <end position="1345"/>
    </location>
</feature>
<dbReference type="PROSITE" id="PS01187">
    <property type="entry name" value="EGF_CA"/>
    <property type="match status" value="2"/>
</dbReference>
<evidence type="ECO:0000256" key="15">
    <source>
        <dbReference type="ARBA" id="ARBA00023136"/>
    </source>
</evidence>
<keyword evidence="8 24" id="KW-0732">Signal</keyword>
<evidence type="ECO:0000256" key="5">
    <source>
        <dbReference type="ARBA" id="ARBA00022475"/>
    </source>
</evidence>
<evidence type="ECO:0000256" key="13">
    <source>
        <dbReference type="ARBA" id="ARBA00023015"/>
    </source>
</evidence>
<dbReference type="InterPro" id="IPR001881">
    <property type="entry name" value="EGF-like_Ca-bd_dom"/>
</dbReference>
<dbReference type="InterPro" id="IPR000742">
    <property type="entry name" value="EGF"/>
</dbReference>
<dbReference type="SUPFAM" id="SSF57184">
    <property type="entry name" value="Growth factor receptor domain"/>
    <property type="match status" value="1"/>
</dbReference>
<dbReference type="GO" id="GO:0040024">
    <property type="term" value="P:dauer larval development"/>
    <property type="evidence" value="ECO:0007669"/>
    <property type="project" value="UniProtKB-ARBA"/>
</dbReference>
<evidence type="ECO:0000256" key="11">
    <source>
        <dbReference type="ARBA" id="ARBA00022976"/>
    </source>
</evidence>
<dbReference type="PRINTS" id="PR01452">
    <property type="entry name" value="LNOTCHREPEAT"/>
</dbReference>
<evidence type="ECO:0000256" key="18">
    <source>
        <dbReference type="ARBA" id="ARBA00023163"/>
    </source>
</evidence>
<evidence type="ECO:0000256" key="4">
    <source>
        <dbReference type="ARBA" id="ARBA00022473"/>
    </source>
</evidence>
<dbReference type="GO" id="GO:0007219">
    <property type="term" value="P:Notch signaling pathway"/>
    <property type="evidence" value="ECO:0007669"/>
    <property type="project" value="UniProtKB-KW"/>
</dbReference>
<feature type="domain" description="EGF-like" evidence="25">
    <location>
        <begin position="369"/>
        <end position="406"/>
    </location>
</feature>
<evidence type="ECO:0000256" key="17">
    <source>
        <dbReference type="ARBA" id="ARBA00023159"/>
    </source>
</evidence>
<dbReference type="Pfam" id="PF00066">
    <property type="entry name" value="Notch"/>
    <property type="match status" value="3"/>
</dbReference>
<comment type="caution">
    <text evidence="22">Lacks conserved residue(s) required for the propagation of feature annotation.</text>
</comment>
<dbReference type="PANTHER" id="PTHR24033:SF232">
    <property type="entry name" value="LAMININ SUBUNIT GAMMA-2-RELATED"/>
    <property type="match status" value="1"/>
</dbReference>
<dbReference type="PROSITE" id="PS00022">
    <property type="entry name" value="EGF_1"/>
    <property type="match status" value="12"/>
</dbReference>
<feature type="disulfide bond" evidence="22">
    <location>
        <begin position="357"/>
        <end position="366"/>
    </location>
</feature>
<dbReference type="SUPFAM" id="SSF90193">
    <property type="entry name" value="Notch domain"/>
    <property type="match status" value="3"/>
</dbReference>
<feature type="disulfide bond" evidence="22">
    <location>
        <begin position="317"/>
        <end position="326"/>
    </location>
</feature>
<dbReference type="FunFam" id="2.10.25.10:FF:000066">
    <property type="entry name" value="FAT atypical cadherin 4"/>
    <property type="match status" value="1"/>
</dbReference>
<evidence type="ECO:0000256" key="20">
    <source>
        <dbReference type="ARBA" id="ARBA00023242"/>
    </source>
</evidence>
<dbReference type="Gene3D" id="3.30.70.3310">
    <property type="match status" value="1"/>
</dbReference>
<feature type="domain" description="EGF-like" evidence="25">
    <location>
        <begin position="115"/>
        <end position="151"/>
    </location>
</feature>
<dbReference type="PRINTS" id="PR01983">
    <property type="entry name" value="NOTCH"/>
</dbReference>
<dbReference type="FunFam" id="3.30.300.320:FF:000001">
    <property type="entry name" value="Neurogenic locus notch 1"/>
    <property type="match status" value="1"/>
</dbReference>
<feature type="domain" description="EGF-like" evidence="25">
    <location>
        <begin position="584"/>
        <end position="620"/>
    </location>
</feature>
<feature type="domain" description="EGF-like" evidence="25">
    <location>
        <begin position="22"/>
        <end position="63"/>
    </location>
</feature>
<keyword evidence="20" id="KW-0539">Nucleus</keyword>
<comment type="similarity">
    <text evidence="3">Belongs to the NOTCH family.</text>
</comment>
<evidence type="ECO:0000256" key="7">
    <source>
        <dbReference type="ARBA" id="ARBA00022692"/>
    </source>
</evidence>
<dbReference type="PROSITE" id="PS01186">
    <property type="entry name" value="EGF_2"/>
    <property type="match status" value="9"/>
</dbReference>
<dbReference type="PROSITE" id="PS50297">
    <property type="entry name" value="ANK_REP_REGION"/>
    <property type="match status" value="2"/>
</dbReference>
<dbReference type="KEGG" id="crq:GCK72_009250"/>
<evidence type="ECO:0000256" key="22">
    <source>
        <dbReference type="PROSITE-ProRule" id="PRU00076"/>
    </source>
</evidence>